<feature type="region of interest" description="Disordered" evidence="1">
    <location>
        <begin position="51"/>
        <end position="71"/>
    </location>
</feature>
<reference evidence="2 3" key="1">
    <citation type="submission" date="2011-02" db="EMBL/GenBank/DDBJ databases">
        <title>The Genome Sequence of Sphaeroforma arctica JP610.</title>
        <authorList>
            <consortium name="The Broad Institute Genome Sequencing Platform"/>
            <person name="Russ C."/>
            <person name="Cuomo C."/>
            <person name="Young S.K."/>
            <person name="Zeng Q."/>
            <person name="Gargeya S."/>
            <person name="Alvarado L."/>
            <person name="Berlin A."/>
            <person name="Chapman S.B."/>
            <person name="Chen Z."/>
            <person name="Freedman E."/>
            <person name="Gellesch M."/>
            <person name="Goldberg J."/>
            <person name="Griggs A."/>
            <person name="Gujja S."/>
            <person name="Heilman E."/>
            <person name="Heiman D."/>
            <person name="Howarth C."/>
            <person name="Mehta T."/>
            <person name="Neiman D."/>
            <person name="Pearson M."/>
            <person name="Roberts A."/>
            <person name="Saif S."/>
            <person name="Shea T."/>
            <person name="Shenoy N."/>
            <person name="Sisk P."/>
            <person name="Stolte C."/>
            <person name="Sykes S."/>
            <person name="White J."/>
            <person name="Yandava C."/>
            <person name="Burger G."/>
            <person name="Gray M.W."/>
            <person name="Holland P.W.H."/>
            <person name="King N."/>
            <person name="Lang F.B.F."/>
            <person name="Roger A.J."/>
            <person name="Ruiz-Trillo I."/>
            <person name="Haas B."/>
            <person name="Nusbaum C."/>
            <person name="Birren B."/>
        </authorList>
    </citation>
    <scope>NUCLEOTIDE SEQUENCE [LARGE SCALE GENOMIC DNA]</scope>
    <source>
        <strain evidence="2 3">JP610</strain>
    </source>
</reference>
<dbReference type="AlphaFoldDB" id="A0A0L0G9G6"/>
<dbReference type="GeneID" id="25903389"/>
<evidence type="ECO:0000256" key="1">
    <source>
        <dbReference type="SAM" id="MobiDB-lite"/>
    </source>
</evidence>
<gene>
    <name evidence="2" type="ORF">SARC_02885</name>
</gene>
<evidence type="ECO:0000313" key="2">
    <source>
        <dbReference type="EMBL" id="KNC84903.1"/>
    </source>
</evidence>
<dbReference type="RefSeq" id="XP_014158805.1">
    <property type="nucleotide sequence ID" value="XM_014303330.1"/>
</dbReference>
<feature type="region of interest" description="Disordered" evidence="1">
    <location>
        <begin position="126"/>
        <end position="164"/>
    </location>
</feature>
<name>A0A0L0G9G6_9EUKA</name>
<organism evidence="2 3">
    <name type="scientific">Sphaeroforma arctica JP610</name>
    <dbReference type="NCBI Taxonomy" id="667725"/>
    <lineage>
        <taxon>Eukaryota</taxon>
        <taxon>Ichthyosporea</taxon>
        <taxon>Ichthyophonida</taxon>
        <taxon>Sphaeroforma</taxon>
    </lineage>
</organism>
<proteinExistence type="predicted"/>
<feature type="compositionally biased region" description="Basic residues" evidence="1">
    <location>
        <begin position="58"/>
        <end position="68"/>
    </location>
</feature>
<dbReference type="EMBL" id="KQ241732">
    <property type="protein sequence ID" value="KNC84903.1"/>
    <property type="molecule type" value="Genomic_DNA"/>
</dbReference>
<keyword evidence="3" id="KW-1185">Reference proteome</keyword>
<feature type="compositionally biased region" description="Basic and acidic residues" evidence="1">
    <location>
        <begin position="130"/>
        <end position="164"/>
    </location>
</feature>
<dbReference type="Proteomes" id="UP000054560">
    <property type="component" value="Unassembled WGS sequence"/>
</dbReference>
<sequence>MKISNTTEPLLNDTDSGFISSDTSDSMPALLLNSSSASEHEMTEGTVRIQGQASRVGQHNRRIQSHVHRQVDRLDERGRRLEDIEVSSQETQRTSTIDNTTENRFRENVVWEQENRNPTTTLTWTLRTMPRQEERTEPWASIPERESTQIKKDIQKNKEDLDEL</sequence>
<feature type="region of interest" description="Disordered" evidence="1">
    <location>
        <begin position="1"/>
        <end position="22"/>
    </location>
</feature>
<evidence type="ECO:0000313" key="3">
    <source>
        <dbReference type="Proteomes" id="UP000054560"/>
    </source>
</evidence>
<protein>
    <submittedName>
        <fullName evidence="2">Uncharacterized protein</fullName>
    </submittedName>
</protein>
<accession>A0A0L0G9G6</accession>